<dbReference type="AlphaFoldDB" id="A0A0B6Y0M2"/>
<dbReference type="EMBL" id="HACG01002844">
    <property type="protein sequence ID" value="CEK49709.1"/>
    <property type="molecule type" value="Transcribed_RNA"/>
</dbReference>
<sequence>RPQIFCDKRPKVSTATKAFSNTSRQESQVKESMFSSDFQILVPEIMCVRNVHKMCHNSKIEYNNENCNHYFVLEPSCEVSSLS</sequence>
<gene>
    <name evidence="1" type="primary">ORF8576</name>
</gene>
<reference evidence="1" key="1">
    <citation type="submission" date="2014-12" db="EMBL/GenBank/DDBJ databases">
        <title>Insight into the proteome of Arion vulgaris.</title>
        <authorList>
            <person name="Aradska J."/>
            <person name="Bulat T."/>
            <person name="Smidak R."/>
            <person name="Sarate P."/>
            <person name="Gangsoo J."/>
            <person name="Sialana F."/>
            <person name="Bilban M."/>
            <person name="Lubec G."/>
        </authorList>
    </citation>
    <scope>NUCLEOTIDE SEQUENCE</scope>
    <source>
        <tissue evidence="1">Skin</tissue>
    </source>
</reference>
<feature type="non-terminal residue" evidence="1">
    <location>
        <position position="1"/>
    </location>
</feature>
<accession>A0A0B6Y0M2</accession>
<protein>
    <submittedName>
        <fullName evidence="1">Uncharacterized protein</fullName>
    </submittedName>
</protein>
<name>A0A0B6Y0M2_9EUPU</name>
<proteinExistence type="predicted"/>
<organism evidence="1">
    <name type="scientific">Arion vulgaris</name>
    <dbReference type="NCBI Taxonomy" id="1028688"/>
    <lineage>
        <taxon>Eukaryota</taxon>
        <taxon>Metazoa</taxon>
        <taxon>Spiralia</taxon>
        <taxon>Lophotrochozoa</taxon>
        <taxon>Mollusca</taxon>
        <taxon>Gastropoda</taxon>
        <taxon>Heterobranchia</taxon>
        <taxon>Euthyneura</taxon>
        <taxon>Panpulmonata</taxon>
        <taxon>Eupulmonata</taxon>
        <taxon>Stylommatophora</taxon>
        <taxon>Helicina</taxon>
        <taxon>Arionoidea</taxon>
        <taxon>Arionidae</taxon>
        <taxon>Arion</taxon>
    </lineage>
</organism>
<feature type="non-terminal residue" evidence="1">
    <location>
        <position position="83"/>
    </location>
</feature>
<evidence type="ECO:0000313" key="1">
    <source>
        <dbReference type="EMBL" id="CEK49709.1"/>
    </source>
</evidence>